<evidence type="ECO:0000313" key="3">
    <source>
        <dbReference type="Proteomes" id="UP000198862"/>
    </source>
</evidence>
<keyword evidence="1" id="KW-0732">Signal</keyword>
<evidence type="ECO:0000313" key="2">
    <source>
        <dbReference type="EMBL" id="SFD15217.1"/>
    </source>
</evidence>
<sequence>MKFSRISLALIFAIAGNCSAYAADKDKKKKKDKTLTELLANKIETKGLLNFYQDKKTGKTLMLLNESQLNSPILYFAHTVNGITDAGHFKGAYRETKIIEFRRHFDRIDIISKTPIHKFDQNSPISKAQDANISEAVLASIKIEKEEKGQFALKIDKLFLSEALHKVSPWARVDDKKSKKTI</sequence>
<protein>
    <submittedName>
        <fullName evidence="2">Uncharacterized protein</fullName>
    </submittedName>
</protein>
<name>A0A1I1PZR9_9GAMM</name>
<feature type="signal peptide" evidence="1">
    <location>
        <begin position="1"/>
        <end position="22"/>
    </location>
</feature>
<reference evidence="2 3" key="1">
    <citation type="submission" date="2016-10" db="EMBL/GenBank/DDBJ databases">
        <authorList>
            <person name="de Groot N.N."/>
        </authorList>
    </citation>
    <scope>NUCLEOTIDE SEQUENCE [LARGE SCALE GENOMIC DNA]</scope>
    <source>
        <strain evidence="2 3">DSM 6059</strain>
    </source>
</reference>
<accession>A0A1I1PZR9</accession>
<dbReference type="Proteomes" id="UP000198862">
    <property type="component" value="Unassembled WGS sequence"/>
</dbReference>
<evidence type="ECO:0000256" key="1">
    <source>
        <dbReference type="SAM" id="SignalP"/>
    </source>
</evidence>
<keyword evidence="3" id="KW-1185">Reference proteome</keyword>
<organism evidence="2 3">
    <name type="scientific">Pseudoalteromonas denitrificans DSM 6059</name>
    <dbReference type="NCBI Taxonomy" id="1123010"/>
    <lineage>
        <taxon>Bacteria</taxon>
        <taxon>Pseudomonadati</taxon>
        <taxon>Pseudomonadota</taxon>
        <taxon>Gammaproteobacteria</taxon>
        <taxon>Alteromonadales</taxon>
        <taxon>Pseudoalteromonadaceae</taxon>
        <taxon>Pseudoalteromonas</taxon>
    </lineage>
</organism>
<gene>
    <name evidence="2" type="ORF">SAMN02745724_03684</name>
</gene>
<feature type="chain" id="PRO_5011629557" evidence="1">
    <location>
        <begin position="23"/>
        <end position="182"/>
    </location>
</feature>
<dbReference type="EMBL" id="FOLO01000036">
    <property type="protein sequence ID" value="SFD15217.1"/>
    <property type="molecule type" value="Genomic_DNA"/>
</dbReference>
<dbReference type="STRING" id="1123010.SAMN02745724_03684"/>
<proteinExistence type="predicted"/>
<dbReference type="AlphaFoldDB" id="A0A1I1PZR9"/>